<evidence type="ECO:0000313" key="1">
    <source>
        <dbReference type="EMBL" id="QRJ63045.1"/>
    </source>
</evidence>
<dbReference type="Pfam" id="PF22396">
    <property type="entry name" value="DUF6976"/>
    <property type="match status" value="1"/>
</dbReference>
<sequence>MTTKQGMMSVADAAELIGSGRPLCIAGDEAALRRLPAGNWIGGTIPYFMGKGGGLVSREQVHVTVVGDHADAPRLRLCDADALPQLCRAAPEHGYSILILPAFSDCHLAFARNAPNYEEMYLKPLVGWVAGVHLDDLGRAQPQVVLGSSGEFSATQAVVMDVPLPPEKFARVDIVNPFRPGDGARIVFAETGLAAGDCRIDGRPGNLAEHLAASGADGRLPLVADYCGAPVNVSIKGIDRAAGRVDFYAPVFPELEYRLAAPLADPLAAFRAALPPPGTAISFACNCILNFLYLELEGQRTGEVGGPMSFGEIGYQLLNQTLVYLTVEG</sequence>
<dbReference type="EMBL" id="CP064781">
    <property type="protein sequence ID" value="QRJ63045.1"/>
    <property type="molecule type" value="Genomic_DNA"/>
</dbReference>
<organism evidence="1 2">
    <name type="scientific">Azospira restricta</name>
    <dbReference type="NCBI Taxonomy" id="404405"/>
    <lineage>
        <taxon>Bacteria</taxon>
        <taxon>Pseudomonadati</taxon>
        <taxon>Pseudomonadota</taxon>
        <taxon>Betaproteobacteria</taxon>
        <taxon>Rhodocyclales</taxon>
        <taxon>Rhodocyclaceae</taxon>
        <taxon>Azospira</taxon>
    </lineage>
</organism>
<proteinExistence type="predicted"/>
<reference evidence="1" key="1">
    <citation type="submission" date="2020-11" db="EMBL/GenBank/DDBJ databases">
        <title>Azospira restricta DSM 18626 genome sequence.</title>
        <authorList>
            <person name="Moe W.M."/>
        </authorList>
    </citation>
    <scope>NUCLEOTIDE SEQUENCE</scope>
    <source>
        <strain evidence="1">DSM 18626</strain>
    </source>
</reference>
<accession>A0A974PX72</accession>
<keyword evidence="2" id="KW-1185">Reference proteome</keyword>
<dbReference type="RefSeq" id="WP_203386573.1">
    <property type="nucleotide sequence ID" value="NZ_CP064781.1"/>
</dbReference>
<dbReference type="KEGG" id="ares:IWH25_15015"/>
<dbReference type="AlphaFoldDB" id="A0A974PX72"/>
<dbReference type="InterPro" id="IPR054249">
    <property type="entry name" value="DUF6976"/>
</dbReference>
<gene>
    <name evidence="1" type="ORF">IWH25_15015</name>
</gene>
<dbReference type="Proteomes" id="UP000663444">
    <property type="component" value="Chromosome"/>
</dbReference>
<protein>
    <submittedName>
        <fullName evidence="1">Uncharacterized protein</fullName>
    </submittedName>
</protein>
<name>A0A974PX72_9RHOO</name>
<evidence type="ECO:0000313" key="2">
    <source>
        <dbReference type="Proteomes" id="UP000663444"/>
    </source>
</evidence>